<dbReference type="OrthoDB" id="6514903at2759"/>
<evidence type="ECO:0000313" key="2">
    <source>
        <dbReference type="Proteomes" id="UP000821853"/>
    </source>
</evidence>
<keyword evidence="2" id="KW-1185">Reference proteome</keyword>
<dbReference type="VEuPathDB" id="VectorBase:HLOH_042519"/>
<dbReference type="EMBL" id="JABSTR010000001">
    <property type="protein sequence ID" value="KAH9359574.1"/>
    <property type="molecule type" value="Genomic_DNA"/>
</dbReference>
<evidence type="ECO:0000313" key="1">
    <source>
        <dbReference type="EMBL" id="KAH9359574.1"/>
    </source>
</evidence>
<proteinExistence type="predicted"/>
<organism evidence="1 2">
    <name type="scientific">Haemaphysalis longicornis</name>
    <name type="common">Bush tick</name>
    <dbReference type="NCBI Taxonomy" id="44386"/>
    <lineage>
        <taxon>Eukaryota</taxon>
        <taxon>Metazoa</taxon>
        <taxon>Ecdysozoa</taxon>
        <taxon>Arthropoda</taxon>
        <taxon>Chelicerata</taxon>
        <taxon>Arachnida</taxon>
        <taxon>Acari</taxon>
        <taxon>Parasitiformes</taxon>
        <taxon>Ixodida</taxon>
        <taxon>Ixodoidea</taxon>
        <taxon>Ixodidae</taxon>
        <taxon>Haemaphysalinae</taxon>
        <taxon>Haemaphysalis</taxon>
    </lineage>
</organism>
<accession>A0A9J6F6K4</accession>
<gene>
    <name evidence="1" type="ORF">HPB48_014384</name>
</gene>
<dbReference type="AlphaFoldDB" id="A0A9J6F6K4"/>
<reference evidence="1 2" key="1">
    <citation type="journal article" date="2020" name="Cell">
        <title>Large-Scale Comparative Analyses of Tick Genomes Elucidate Their Genetic Diversity and Vector Capacities.</title>
        <authorList>
            <consortium name="Tick Genome and Microbiome Consortium (TIGMIC)"/>
            <person name="Jia N."/>
            <person name="Wang J."/>
            <person name="Shi W."/>
            <person name="Du L."/>
            <person name="Sun Y."/>
            <person name="Zhan W."/>
            <person name="Jiang J.F."/>
            <person name="Wang Q."/>
            <person name="Zhang B."/>
            <person name="Ji P."/>
            <person name="Bell-Sakyi L."/>
            <person name="Cui X.M."/>
            <person name="Yuan T.T."/>
            <person name="Jiang B.G."/>
            <person name="Yang W.F."/>
            <person name="Lam T.T."/>
            <person name="Chang Q.C."/>
            <person name="Ding S.J."/>
            <person name="Wang X.J."/>
            <person name="Zhu J.G."/>
            <person name="Ruan X.D."/>
            <person name="Zhao L."/>
            <person name="Wei J.T."/>
            <person name="Ye R.Z."/>
            <person name="Que T.C."/>
            <person name="Du C.H."/>
            <person name="Zhou Y.H."/>
            <person name="Cheng J.X."/>
            <person name="Dai P.F."/>
            <person name="Guo W.B."/>
            <person name="Han X.H."/>
            <person name="Huang E.J."/>
            <person name="Li L.F."/>
            <person name="Wei W."/>
            <person name="Gao Y.C."/>
            <person name="Liu J.Z."/>
            <person name="Shao H.Z."/>
            <person name="Wang X."/>
            <person name="Wang C.C."/>
            <person name="Yang T.C."/>
            <person name="Huo Q.B."/>
            <person name="Li W."/>
            <person name="Chen H.Y."/>
            <person name="Chen S.E."/>
            <person name="Zhou L.G."/>
            <person name="Ni X.B."/>
            <person name="Tian J.H."/>
            <person name="Sheng Y."/>
            <person name="Liu T."/>
            <person name="Pan Y.S."/>
            <person name="Xia L.Y."/>
            <person name="Li J."/>
            <person name="Zhao F."/>
            <person name="Cao W.C."/>
        </authorList>
    </citation>
    <scope>NUCLEOTIDE SEQUENCE [LARGE SCALE GENOMIC DNA]</scope>
    <source>
        <strain evidence="1">HaeL-2018</strain>
    </source>
</reference>
<name>A0A9J6F6K4_HAELO</name>
<comment type="caution">
    <text evidence="1">The sequence shown here is derived from an EMBL/GenBank/DDBJ whole genome shotgun (WGS) entry which is preliminary data.</text>
</comment>
<dbReference type="Proteomes" id="UP000821853">
    <property type="component" value="Chromosome 1"/>
</dbReference>
<protein>
    <submittedName>
        <fullName evidence="1">Uncharacterized protein</fullName>
    </submittedName>
</protein>
<sequence length="152" mass="16954">MAPLPRNRLAETSPFDVLSIGVDVCGQLYSRTSSRSSTKLFIAVFSCPATRTVHLKLTSDLSTRTFLPSHIPALQIKTWNTIDCVFGKRQDIPKLRKTASSVVYTRDTRSCQLQANRVKIICCACSMVGQLLGARHPNHKELAQTLFRTQMS</sequence>